<reference evidence="2 3" key="1">
    <citation type="journal article" date="2011" name="J. Gen. Appl. Microbiol.">
        <title>Draft genome sequencing of the enigmatic yeast Saitoella complicata.</title>
        <authorList>
            <person name="Nishida H."/>
            <person name="Hamamoto M."/>
            <person name="Sugiyama J."/>
        </authorList>
    </citation>
    <scope>NUCLEOTIDE SEQUENCE [LARGE SCALE GENOMIC DNA]</scope>
    <source>
        <strain evidence="2 3">NRRL Y-17804</strain>
    </source>
</reference>
<dbReference type="Proteomes" id="UP000033140">
    <property type="component" value="Unassembled WGS sequence"/>
</dbReference>
<organism evidence="2 3">
    <name type="scientific">Saitoella complicata (strain BCRC 22490 / CBS 7301 / JCM 7358 / NBRC 10748 / NRRL Y-17804)</name>
    <dbReference type="NCBI Taxonomy" id="698492"/>
    <lineage>
        <taxon>Eukaryota</taxon>
        <taxon>Fungi</taxon>
        <taxon>Dikarya</taxon>
        <taxon>Ascomycota</taxon>
        <taxon>Taphrinomycotina</taxon>
        <taxon>Taphrinomycotina incertae sedis</taxon>
        <taxon>Saitoella</taxon>
    </lineage>
</organism>
<accession>A0A0E9NFQ1</accession>
<evidence type="ECO:0000256" key="1">
    <source>
        <dbReference type="SAM" id="MobiDB-lite"/>
    </source>
</evidence>
<gene>
    <name evidence="2" type="ORF">G7K_2813-t1</name>
</gene>
<protein>
    <submittedName>
        <fullName evidence="2">Uncharacterized protein</fullName>
    </submittedName>
</protein>
<keyword evidence="3" id="KW-1185">Reference proteome</keyword>
<evidence type="ECO:0000313" key="2">
    <source>
        <dbReference type="EMBL" id="GAO48643.1"/>
    </source>
</evidence>
<reference evidence="2 3" key="2">
    <citation type="journal article" date="2014" name="J. Gen. Appl. Microbiol.">
        <title>The early diverging ascomycetous budding yeast Saitoella complicata has three histone deacetylases belonging to the Clr6, Hos2, and Rpd3 lineages.</title>
        <authorList>
            <person name="Nishida H."/>
            <person name="Matsumoto T."/>
            <person name="Kondo S."/>
            <person name="Hamamoto M."/>
            <person name="Yoshikawa H."/>
        </authorList>
    </citation>
    <scope>NUCLEOTIDE SEQUENCE [LARGE SCALE GENOMIC DNA]</scope>
    <source>
        <strain evidence="2 3">NRRL Y-17804</strain>
    </source>
</reference>
<dbReference type="AlphaFoldDB" id="A0A0E9NFQ1"/>
<sequence>MYITARPHPTHLHSKDLNRKQPYTFTSTSNHHHGRKHMFHEPHRQLGDRYLRLEKDDGYGSQSPFSDVDCHKPDCVHDKEDVALLSRQSVVSSRMLEQPEKRNILTSPVESSVYSPVSTTGFDYGKESVETAGSTVVYGNDELAELGIDSAVTNACGISCAFWDIGTGRGLGGVNVVLEHHLIGNFEKEEPEGWEEVARSMSAAGKGIAFDWRKPEGTMFNLQQWFKDAKIDTGERFRLCIDLGRCYQHPVIKGVTAEMKLPNSRMDQNLRFMVGPCSVTLLGGHTFGVEQRSVTPFPLGKNEKEANCHVSAEVVDMCAGSGAGGYHVSLSYMGDGQGTEGNEVVAYASAITEATTGKVAHWDMRGPAEEAFNQPGTYRLGIHPDFDRFGVSSFWEHVSADMAVHDPSIKRNAVFTMGPSMCGVFVQSQ</sequence>
<evidence type="ECO:0000313" key="3">
    <source>
        <dbReference type="Proteomes" id="UP000033140"/>
    </source>
</evidence>
<comment type="caution">
    <text evidence="2">The sequence shown here is derived from an EMBL/GenBank/DDBJ whole genome shotgun (WGS) entry which is preliminary data.</text>
</comment>
<proteinExistence type="predicted"/>
<feature type="region of interest" description="Disordered" evidence="1">
    <location>
        <begin position="1"/>
        <end position="38"/>
    </location>
</feature>
<reference evidence="2 3" key="3">
    <citation type="journal article" date="2015" name="Genome Announc.">
        <title>Draft Genome Sequence of the Archiascomycetous Yeast Saitoella complicata.</title>
        <authorList>
            <person name="Yamauchi K."/>
            <person name="Kondo S."/>
            <person name="Hamamoto M."/>
            <person name="Takahashi Y."/>
            <person name="Ogura Y."/>
            <person name="Hayashi T."/>
            <person name="Nishida H."/>
        </authorList>
    </citation>
    <scope>NUCLEOTIDE SEQUENCE [LARGE SCALE GENOMIC DNA]</scope>
    <source>
        <strain evidence="2 3">NRRL Y-17804</strain>
    </source>
</reference>
<name>A0A0E9NFQ1_SAICN</name>
<dbReference type="EMBL" id="BACD03000016">
    <property type="protein sequence ID" value="GAO48643.1"/>
    <property type="molecule type" value="Genomic_DNA"/>
</dbReference>